<dbReference type="SMART" id="SM00239">
    <property type="entry name" value="C2"/>
    <property type="match status" value="1"/>
</dbReference>
<accession>A0AAE0EQ71</accession>
<protein>
    <recommendedName>
        <fullName evidence="1">C2 domain-containing protein</fullName>
    </recommendedName>
</protein>
<dbReference type="InterPro" id="IPR000008">
    <property type="entry name" value="C2_dom"/>
</dbReference>
<reference evidence="2 3" key="1">
    <citation type="journal article" date="2015" name="Genome Biol. Evol.">
        <title>Comparative Genomics of a Bacterivorous Green Alga Reveals Evolutionary Causalities and Consequences of Phago-Mixotrophic Mode of Nutrition.</title>
        <authorList>
            <person name="Burns J.A."/>
            <person name="Paasch A."/>
            <person name="Narechania A."/>
            <person name="Kim E."/>
        </authorList>
    </citation>
    <scope>NUCLEOTIDE SEQUENCE [LARGE SCALE GENOMIC DNA]</scope>
    <source>
        <strain evidence="2 3">PLY_AMNH</strain>
    </source>
</reference>
<dbReference type="PANTHER" id="PTHR47759">
    <property type="entry name" value="OS04G0509100 PROTEIN"/>
    <property type="match status" value="1"/>
</dbReference>
<dbReference type="CDD" id="cd00030">
    <property type="entry name" value="C2"/>
    <property type="match status" value="1"/>
</dbReference>
<gene>
    <name evidence="2" type="ORF">CYMTET_54957</name>
</gene>
<organism evidence="2 3">
    <name type="scientific">Cymbomonas tetramitiformis</name>
    <dbReference type="NCBI Taxonomy" id="36881"/>
    <lineage>
        <taxon>Eukaryota</taxon>
        <taxon>Viridiplantae</taxon>
        <taxon>Chlorophyta</taxon>
        <taxon>Pyramimonadophyceae</taxon>
        <taxon>Pyramimonadales</taxon>
        <taxon>Pyramimonadaceae</taxon>
        <taxon>Cymbomonas</taxon>
    </lineage>
</organism>
<dbReference type="Gene3D" id="2.60.40.150">
    <property type="entry name" value="C2 domain"/>
    <property type="match status" value="1"/>
</dbReference>
<evidence type="ECO:0000259" key="1">
    <source>
        <dbReference type="PROSITE" id="PS50004"/>
    </source>
</evidence>
<dbReference type="Pfam" id="PF00168">
    <property type="entry name" value="C2"/>
    <property type="match status" value="1"/>
</dbReference>
<comment type="caution">
    <text evidence="2">The sequence shown here is derived from an EMBL/GenBank/DDBJ whole genome shotgun (WGS) entry which is preliminary data.</text>
</comment>
<keyword evidence="3" id="KW-1185">Reference proteome</keyword>
<dbReference type="Proteomes" id="UP001190700">
    <property type="component" value="Unassembled WGS sequence"/>
</dbReference>
<proteinExistence type="predicted"/>
<dbReference type="PANTHER" id="PTHR47759:SF2">
    <property type="entry name" value="TRIGLYCERIDE LIPASE"/>
    <property type="match status" value="1"/>
</dbReference>
<dbReference type="SUPFAM" id="SSF49562">
    <property type="entry name" value="C2 domain (Calcium/lipid-binding domain, CaLB)"/>
    <property type="match status" value="1"/>
</dbReference>
<name>A0AAE0EQ71_9CHLO</name>
<dbReference type="AlphaFoldDB" id="A0AAE0EQ71"/>
<dbReference type="InterPro" id="IPR035892">
    <property type="entry name" value="C2_domain_sf"/>
</dbReference>
<evidence type="ECO:0000313" key="3">
    <source>
        <dbReference type="Proteomes" id="UP001190700"/>
    </source>
</evidence>
<feature type="domain" description="C2" evidence="1">
    <location>
        <begin position="78"/>
        <end position="193"/>
    </location>
</feature>
<evidence type="ECO:0000313" key="2">
    <source>
        <dbReference type="EMBL" id="KAK3234805.1"/>
    </source>
</evidence>
<dbReference type="EMBL" id="LGRX02035456">
    <property type="protein sequence ID" value="KAK3234805.1"/>
    <property type="molecule type" value="Genomic_DNA"/>
</dbReference>
<sequence>MILDVLEQHRSTGAQTPLSTSRVGVSVVRRASGASGEEETADDLPPTFDLELAVLLAGFAFESYNQPKGGLRDSDAKDTNTAFMSPFVQEEFAGVLEVKLKSAAGLRKADIIGQSDPYAVLKVGTSAWKSNVKLFTLDPVWNETCRLYVRDIDSQLRIQLYDQDLIGSDDDLGVAFISVKNLCSSDGPVEVELPVQDLGASNGAGGTVSIEARFYPFSARSSSKKEAEAEPELSLQGLGRAFIGGPSWVRPVLATPGLEAGLHGRAFMGAPRAALPEGLRAGLQGLGRAFMGAPGCPPLPGGLRRAFMGAPATAPSGVSGRAFMECAPGRAL</sequence>
<dbReference type="PROSITE" id="PS50004">
    <property type="entry name" value="C2"/>
    <property type="match status" value="1"/>
</dbReference>